<proteinExistence type="predicted"/>
<dbReference type="EMBL" id="JARBHB010000012">
    <property type="protein sequence ID" value="KAJ8870980.1"/>
    <property type="molecule type" value="Genomic_DNA"/>
</dbReference>
<evidence type="ECO:0000313" key="2">
    <source>
        <dbReference type="EMBL" id="KAJ8870980.1"/>
    </source>
</evidence>
<feature type="region of interest" description="Disordered" evidence="1">
    <location>
        <begin position="107"/>
        <end position="144"/>
    </location>
</feature>
<evidence type="ECO:0000313" key="3">
    <source>
        <dbReference type="Proteomes" id="UP001159363"/>
    </source>
</evidence>
<accession>A0ABQ9GF13</accession>
<feature type="compositionally biased region" description="Low complexity" evidence="1">
    <location>
        <begin position="114"/>
        <end position="123"/>
    </location>
</feature>
<protein>
    <submittedName>
        <fullName evidence="2">Uncharacterized protein</fullName>
    </submittedName>
</protein>
<comment type="caution">
    <text evidence="2">The sequence shown here is derived from an EMBL/GenBank/DDBJ whole genome shotgun (WGS) entry which is preliminary data.</text>
</comment>
<sequence>MFASPYYEGLPKPGCVSKGGRTGGGKFSGVPGTSVAAVGSPAQFPIRLTHASRPAGNIHGFVDFSSREGSYMQHNDNTARQFRALRLEAMGDLMRVAVSPLTLPRLSASKAEKSSSSPGMQQGQGNGRSPRKPHRPAASFGTIPTCYNPGSNPVWNRARFALMEGEGRGGIVVRLLASHQGEQSYIPGGVTPGFSHVGIAPDDVAGRRVFSGISRFPPPLHSGTAPCSPRFTLISSQNLKRNHKVQELSYSALIDTPHSPEQRQQKKIVFSRFRKLVSGRRCFIFTRVSVFSAKCSMLMQCVEEGGGGAGSLADVGCIWKKGSAVVVAEAWGGDSAVGVYIVMLACTRTVVSGNTETNRTCVPVVVDISNSLLTCLGCLVHVCSPQNVNVLNYEGALRDNIHKTSLTCKKRDHETSMRGSVEVDQESGRGGGALLYFVRRLPGAVRDSTTPPPPPVTNPSSFTSRTVCSPFLIVLVSPPARNDISPFTVSSNFSEALLKFFSQDIPPPCASLENYTIGKTLRTRAHSIKIILVGSRIAIAGWRKDEQCVSEEFWEALNIEVLRPDEGKARAAANEQKAEAENYVGQLSLVYCASVLSERSFRENKRRTSTAILVASPPLPPRSMCHGSSTCSSLRSGEYLVSAPAVTRSPSVVCPVCNPIGDSKTLNTGNKQRANLHVRHEGVEKNRYPPPSSAFPFPSVYSLLLTGYDALSSAHTAQTLICRRLTTSAVVRPIRSCPTTHHTSPENYTSTRWLPHKLPIPWLRRALDVPHIPPVNTEMRDDGGLEVWSSERKGGGGNPSVQLERRAINMPPPTLYSTRCGPQAAEEVYSGCSTQEEREGGGASLGEWGGSYEARVNTLHVVRVLGK</sequence>
<dbReference type="Proteomes" id="UP001159363">
    <property type="component" value="Chromosome 11"/>
</dbReference>
<gene>
    <name evidence="2" type="ORF">PR048_027282</name>
</gene>
<name>A0ABQ9GF13_9NEOP</name>
<evidence type="ECO:0000256" key="1">
    <source>
        <dbReference type="SAM" id="MobiDB-lite"/>
    </source>
</evidence>
<keyword evidence="3" id="KW-1185">Reference proteome</keyword>
<reference evidence="2 3" key="1">
    <citation type="submission" date="2023-02" db="EMBL/GenBank/DDBJ databases">
        <title>LHISI_Scaffold_Assembly.</title>
        <authorList>
            <person name="Stuart O.P."/>
            <person name="Cleave R."/>
            <person name="Magrath M.J.L."/>
            <person name="Mikheyev A.S."/>
        </authorList>
    </citation>
    <scope>NUCLEOTIDE SEQUENCE [LARGE SCALE GENOMIC DNA]</scope>
    <source>
        <strain evidence="2">Daus_M_001</strain>
        <tissue evidence="2">Leg muscle</tissue>
    </source>
</reference>
<organism evidence="2 3">
    <name type="scientific">Dryococelus australis</name>
    <dbReference type="NCBI Taxonomy" id="614101"/>
    <lineage>
        <taxon>Eukaryota</taxon>
        <taxon>Metazoa</taxon>
        <taxon>Ecdysozoa</taxon>
        <taxon>Arthropoda</taxon>
        <taxon>Hexapoda</taxon>
        <taxon>Insecta</taxon>
        <taxon>Pterygota</taxon>
        <taxon>Neoptera</taxon>
        <taxon>Polyneoptera</taxon>
        <taxon>Phasmatodea</taxon>
        <taxon>Verophasmatodea</taxon>
        <taxon>Anareolatae</taxon>
        <taxon>Phasmatidae</taxon>
        <taxon>Eurycanthinae</taxon>
        <taxon>Dryococelus</taxon>
    </lineage>
</organism>